<feature type="transmembrane region" description="Helical" evidence="1">
    <location>
        <begin position="654"/>
        <end position="676"/>
    </location>
</feature>
<proteinExistence type="predicted"/>
<dbReference type="PANTHER" id="PTHR37464">
    <property type="entry name" value="BLL2463 PROTEIN"/>
    <property type="match status" value="1"/>
</dbReference>
<organism evidence="3 4">
    <name type="scientific">Cytophaga hutchinsonii (strain ATCC 33406 / DSM 1761 / CIP 103989 / NBRC 15051 / NCIMB 9469 / D465)</name>
    <dbReference type="NCBI Taxonomy" id="269798"/>
    <lineage>
        <taxon>Bacteria</taxon>
        <taxon>Pseudomonadati</taxon>
        <taxon>Bacteroidota</taxon>
        <taxon>Cytophagia</taxon>
        <taxon>Cytophagales</taxon>
        <taxon>Cytophagaceae</taxon>
        <taxon>Cytophaga</taxon>
    </lineage>
</organism>
<evidence type="ECO:0000256" key="1">
    <source>
        <dbReference type="SAM" id="Phobius"/>
    </source>
</evidence>
<evidence type="ECO:0000259" key="2">
    <source>
        <dbReference type="Pfam" id="PF07584"/>
    </source>
</evidence>
<dbReference type="RefSeq" id="WP_011585178.1">
    <property type="nucleotide sequence ID" value="NC_008255.1"/>
</dbReference>
<dbReference type="NCBIfam" id="TIGR02226">
    <property type="entry name" value="two_anch"/>
    <property type="match status" value="1"/>
</dbReference>
<feature type="transmembrane region" description="Helical" evidence="1">
    <location>
        <begin position="56"/>
        <end position="78"/>
    </location>
</feature>
<dbReference type="PANTHER" id="PTHR37464:SF1">
    <property type="entry name" value="BLL2463 PROTEIN"/>
    <property type="match status" value="1"/>
</dbReference>
<sequence>MTFLNPFFLFGLLAIAIPIALHLFDLQRPKKMIFTNVAFLREIIQQQSSARRLKHWLILLSRILFISFLVLAFAQPIINATSSSKGNQGSNVQVYVDNSYSMQNELEQQSLLAHVSGLAQQVPNSYSASTTYRLFTNEFSGNDWQYNTRDSYFDKLTELDYNGQSRTFADVARRILSSNSKNNAHAQDVFVFSDFQKSYWNSMLPASLDSTIQWHLVPIQSAEVLNIAIDSIWLETPFIQAGKPNKLHMRIKAYGKGKRETVCKLFINDIQISTTGIEITGGQELNTSFDFTLDKNSSYKGVIRFDDSPISFDNAFYFTLNSAQEINITNLHQSGGTYLSKLYSNEQLFQLQSYSYSTIDYSKLNQSDLVVLEEYSSSNKAIVQNLKQVLAKGGNVALFPPLNEDKASWEAFLKELSISVKPTALKDSVGKQAWYLKFPDTDQPFFKDVFTDKRKHLVEMPFSVPLFETVSPGTVLLRYQQGTPFLTQIQAGKGNVFVFSGCLTDKMSSFQRHSIFVPIMYTIAFDALPSSNQLYYRTTDQQITVKSNVSGLNQVHVVKDSINWLPIQNIRDGEIVLDLPDEIKTSGFYDIKNTDSTLAVLAINYGRGESDCNALTTEALQEFAAGKQYIHILDAVNQKDFSDALKSLRDGKPLWKYCVILALLFLLVEVLLLRFLK</sequence>
<feature type="transmembrane region" description="Helical" evidence="1">
    <location>
        <begin position="6"/>
        <end position="24"/>
    </location>
</feature>
<accession>A0A6N4SRZ5</accession>
<protein>
    <recommendedName>
        <fullName evidence="2">Aerotolerance regulator N-terminal domain-containing protein</fullName>
    </recommendedName>
</protein>
<evidence type="ECO:0000313" key="3">
    <source>
        <dbReference type="EMBL" id="ABG59061.1"/>
    </source>
</evidence>
<reference evidence="3 4" key="1">
    <citation type="journal article" date="2007" name="Appl. Environ. Microbiol.">
        <title>Genome sequence of the cellulolytic gliding bacterium Cytophaga hutchinsonii.</title>
        <authorList>
            <person name="Xie G."/>
            <person name="Bruce D.C."/>
            <person name="Challacombe J.F."/>
            <person name="Chertkov O."/>
            <person name="Detter J.C."/>
            <person name="Gilna P."/>
            <person name="Han C.S."/>
            <person name="Lucas S."/>
            <person name="Misra M."/>
            <person name="Myers G.L."/>
            <person name="Richardson P."/>
            <person name="Tapia R."/>
            <person name="Thayer N."/>
            <person name="Thompson L.S."/>
            <person name="Brettin T.S."/>
            <person name="Henrissat B."/>
            <person name="Wilson D.B."/>
            <person name="McBride M.J."/>
        </authorList>
    </citation>
    <scope>NUCLEOTIDE SEQUENCE [LARGE SCALE GENOMIC DNA]</scope>
    <source>
        <strain evidence="4">ATCC 33406 / DSM 1761 / CIP 103989 / NBRC 15051 / NCIMB 9469 / D465</strain>
    </source>
</reference>
<dbReference type="EMBL" id="CP000383">
    <property type="protein sequence ID" value="ABG59061.1"/>
    <property type="molecule type" value="Genomic_DNA"/>
</dbReference>
<keyword evidence="1" id="KW-0472">Membrane</keyword>
<gene>
    <name evidence="3" type="ordered locus">CHU_1794</name>
</gene>
<dbReference type="AlphaFoldDB" id="A0A6N4SRZ5"/>
<dbReference type="InterPro" id="IPR011933">
    <property type="entry name" value="Double_TM_dom"/>
</dbReference>
<dbReference type="Pfam" id="PF07584">
    <property type="entry name" value="BatA"/>
    <property type="match status" value="1"/>
</dbReference>
<keyword evidence="1" id="KW-1133">Transmembrane helix</keyword>
<name>A0A6N4SRZ5_CYTH3</name>
<dbReference type="KEGG" id="chu:CHU_1794"/>
<dbReference type="SUPFAM" id="SSF52317">
    <property type="entry name" value="Class I glutamine amidotransferase-like"/>
    <property type="match status" value="1"/>
</dbReference>
<keyword evidence="4" id="KW-1185">Reference proteome</keyword>
<dbReference type="InterPro" id="IPR029062">
    <property type="entry name" value="Class_I_gatase-like"/>
</dbReference>
<dbReference type="Gene3D" id="3.40.50.880">
    <property type="match status" value="1"/>
</dbReference>
<dbReference type="InterPro" id="IPR024163">
    <property type="entry name" value="Aerotolerance_reg_N"/>
</dbReference>
<feature type="domain" description="Aerotolerance regulator N-terminal" evidence="2">
    <location>
        <begin position="1"/>
        <end position="76"/>
    </location>
</feature>
<dbReference type="OrthoDB" id="9810200at2"/>
<keyword evidence="1" id="KW-0812">Transmembrane</keyword>
<evidence type="ECO:0000313" key="4">
    <source>
        <dbReference type="Proteomes" id="UP000001822"/>
    </source>
</evidence>
<dbReference type="Proteomes" id="UP000001822">
    <property type="component" value="Chromosome"/>
</dbReference>